<accession>A0A4R8FNH8</accession>
<name>A0A4R8FNH8_9GAMM</name>
<dbReference type="AlphaFoldDB" id="A0A4R8FNH8"/>
<dbReference type="Proteomes" id="UP000294489">
    <property type="component" value="Unassembled WGS sequence"/>
</dbReference>
<protein>
    <submittedName>
        <fullName evidence="1">Uncharacterized protein</fullName>
    </submittedName>
</protein>
<organism evidence="1 2">
    <name type="scientific">Modicisalibacter xianhensis</name>
    <dbReference type="NCBI Taxonomy" id="442341"/>
    <lineage>
        <taxon>Bacteria</taxon>
        <taxon>Pseudomonadati</taxon>
        <taxon>Pseudomonadota</taxon>
        <taxon>Gammaproteobacteria</taxon>
        <taxon>Oceanospirillales</taxon>
        <taxon>Halomonadaceae</taxon>
        <taxon>Modicisalibacter</taxon>
    </lineage>
</organism>
<evidence type="ECO:0000313" key="1">
    <source>
        <dbReference type="EMBL" id="TDX27839.1"/>
    </source>
</evidence>
<sequence>MPILAVMFLAHTGEGDGRESGEGGRGPLRHAVTVTQEDPAFRISDVEHT</sequence>
<gene>
    <name evidence="1" type="ORF">DFO67_11253</name>
</gene>
<reference evidence="1 2" key="1">
    <citation type="submission" date="2019-03" db="EMBL/GenBank/DDBJ databases">
        <title>Freshwater and sediment microbial communities from various areas in North America, analyzing microbe dynamics in response to fracking.</title>
        <authorList>
            <person name="Lamendella R."/>
        </authorList>
    </citation>
    <scope>NUCLEOTIDE SEQUENCE [LARGE SCALE GENOMIC DNA]</scope>
    <source>
        <strain evidence="1 2">6_TX</strain>
    </source>
</reference>
<proteinExistence type="predicted"/>
<dbReference type="EMBL" id="SOEC01000012">
    <property type="protein sequence ID" value="TDX27839.1"/>
    <property type="molecule type" value="Genomic_DNA"/>
</dbReference>
<comment type="caution">
    <text evidence="1">The sequence shown here is derived from an EMBL/GenBank/DDBJ whole genome shotgun (WGS) entry which is preliminary data.</text>
</comment>
<evidence type="ECO:0000313" key="2">
    <source>
        <dbReference type="Proteomes" id="UP000294489"/>
    </source>
</evidence>